<organism evidence="1 2">
    <name type="scientific">Pedobacter hartonius</name>
    <dbReference type="NCBI Taxonomy" id="425514"/>
    <lineage>
        <taxon>Bacteria</taxon>
        <taxon>Pseudomonadati</taxon>
        <taxon>Bacteroidota</taxon>
        <taxon>Sphingobacteriia</taxon>
        <taxon>Sphingobacteriales</taxon>
        <taxon>Sphingobacteriaceae</taxon>
        <taxon>Pedobacter</taxon>
    </lineage>
</organism>
<name>A0A1H4HDG6_9SPHI</name>
<dbReference type="EMBL" id="FNRA01000016">
    <property type="protein sequence ID" value="SEB19879.1"/>
    <property type="molecule type" value="Genomic_DNA"/>
</dbReference>
<proteinExistence type="predicted"/>
<evidence type="ECO:0000313" key="2">
    <source>
        <dbReference type="Proteomes" id="UP000198850"/>
    </source>
</evidence>
<protein>
    <submittedName>
        <fullName evidence="1">Uncharacterized protein</fullName>
    </submittedName>
</protein>
<keyword evidence="2" id="KW-1185">Reference proteome</keyword>
<gene>
    <name evidence="1" type="ORF">SAMN05443550_1169</name>
</gene>
<dbReference type="STRING" id="425514.SAMN05443550_1169"/>
<reference evidence="1 2" key="1">
    <citation type="submission" date="2016-10" db="EMBL/GenBank/DDBJ databases">
        <authorList>
            <person name="de Groot N.N."/>
        </authorList>
    </citation>
    <scope>NUCLEOTIDE SEQUENCE [LARGE SCALE GENOMIC DNA]</scope>
    <source>
        <strain evidence="1 2">DSM 19033</strain>
    </source>
</reference>
<sequence>MNRITMKLIEKIDRHEVLRRWAVGEVYSEFFNPLYESNREETLSMLLSGSHYLEREGISNVLEFKQGLVDSISLYINWYRALLEINKSDLDMVYTLQLPGWERNTEGSFLISDAARNIHQVPYLDKRVTSIYTALKNKEVKLEGITLLAVDKVGPYVAVEGTGRLTSIYMAQQLEHLDLIDQNSVEVTLGIY</sequence>
<dbReference type="AlphaFoldDB" id="A0A1H4HDG6"/>
<accession>A0A1H4HDG6</accession>
<evidence type="ECO:0000313" key="1">
    <source>
        <dbReference type="EMBL" id="SEB19879.1"/>
    </source>
</evidence>
<dbReference type="Proteomes" id="UP000198850">
    <property type="component" value="Unassembled WGS sequence"/>
</dbReference>